<dbReference type="AlphaFoldDB" id="A0A067M0V5"/>
<gene>
    <name evidence="1" type="ORF">BOTBODRAFT_40034</name>
</gene>
<proteinExistence type="predicted"/>
<accession>A0A067M0V5</accession>
<evidence type="ECO:0000313" key="2">
    <source>
        <dbReference type="Proteomes" id="UP000027195"/>
    </source>
</evidence>
<dbReference type="Proteomes" id="UP000027195">
    <property type="component" value="Unassembled WGS sequence"/>
</dbReference>
<protein>
    <submittedName>
        <fullName evidence="1">Uncharacterized protein</fullName>
    </submittedName>
</protein>
<organism evidence="1 2">
    <name type="scientific">Botryobasidium botryosum (strain FD-172 SS1)</name>
    <dbReference type="NCBI Taxonomy" id="930990"/>
    <lineage>
        <taxon>Eukaryota</taxon>
        <taxon>Fungi</taxon>
        <taxon>Dikarya</taxon>
        <taxon>Basidiomycota</taxon>
        <taxon>Agaricomycotina</taxon>
        <taxon>Agaricomycetes</taxon>
        <taxon>Cantharellales</taxon>
        <taxon>Botryobasidiaceae</taxon>
        <taxon>Botryobasidium</taxon>
    </lineage>
</organism>
<reference evidence="2" key="1">
    <citation type="journal article" date="2014" name="Proc. Natl. Acad. Sci. U.S.A.">
        <title>Extensive sampling of basidiomycete genomes demonstrates inadequacy of the white-rot/brown-rot paradigm for wood decay fungi.</title>
        <authorList>
            <person name="Riley R."/>
            <person name="Salamov A.A."/>
            <person name="Brown D.W."/>
            <person name="Nagy L.G."/>
            <person name="Floudas D."/>
            <person name="Held B.W."/>
            <person name="Levasseur A."/>
            <person name="Lombard V."/>
            <person name="Morin E."/>
            <person name="Otillar R."/>
            <person name="Lindquist E.A."/>
            <person name="Sun H."/>
            <person name="LaButti K.M."/>
            <person name="Schmutz J."/>
            <person name="Jabbour D."/>
            <person name="Luo H."/>
            <person name="Baker S.E."/>
            <person name="Pisabarro A.G."/>
            <person name="Walton J.D."/>
            <person name="Blanchette R.A."/>
            <person name="Henrissat B."/>
            <person name="Martin F."/>
            <person name="Cullen D."/>
            <person name="Hibbett D.S."/>
            <person name="Grigoriev I.V."/>
        </authorList>
    </citation>
    <scope>NUCLEOTIDE SEQUENCE [LARGE SCALE GENOMIC DNA]</scope>
    <source>
        <strain evidence="2">FD-172 SS1</strain>
    </source>
</reference>
<name>A0A067M0V5_BOTB1</name>
<keyword evidence="2" id="KW-1185">Reference proteome</keyword>
<dbReference type="HOGENOM" id="CLU_1481752_0_0_1"/>
<dbReference type="EMBL" id="KL198291">
    <property type="protein sequence ID" value="KDQ05517.1"/>
    <property type="molecule type" value="Genomic_DNA"/>
</dbReference>
<dbReference type="InParanoid" id="A0A067M0V5"/>
<sequence length="182" mass="20281">MQYSDFVEYIEGGRDSGFDTRTFITVDVGAQSNERMRKAGYRVEQFQVPGSGSAVALRALGDDECLSKLISSEVVRSEFRWEPYEKNQAKPAECRASLALPEKSVIVLVAGAGACPGSGFSRTFTRGAVMMALECPIVVELHTWRDYPLFSEDEVRAIRENGELQGTFRVRFLDQGAEQFFS</sequence>
<evidence type="ECO:0000313" key="1">
    <source>
        <dbReference type="EMBL" id="KDQ05517.1"/>
    </source>
</evidence>